<evidence type="ECO:0000313" key="1">
    <source>
        <dbReference type="EMBL" id="SPE27142.1"/>
    </source>
</evidence>
<reference evidence="2" key="1">
    <citation type="submission" date="2018-02" db="EMBL/GenBank/DDBJ databases">
        <authorList>
            <person name="Hausmann B."/>
        </authorList>
    </citation>
    <scope>NUCLEOTIDE SEQUENCE [LARGE SCALE GENOMIC DNA]</scope>
    <source>
        <strain evidence="2">Peat soil MAG SbA5</strain>
    </source>
</reference>
<sequence length="145" mass="16237">MRLNIRLVFSLHLGPLKAWEIYKLGGLKSFQLLIVRCAVSMSSHLAVMLRKRWRGRRTPPIAFVFDTAECFSGGHRNAKLVQLRRLVLVSIGLALFLVRAQGQSPIVSHTIQITNDADDGYYNSNDSSGWNDGLLSLGGHHARRL</sequence>
<gene>
    <name evidence="1" type="ORF">SBA5_580021</name>
</gene>
<proteinExistence type="predicted"/>
<name>A0A2N9LV77_9BACT</name>
<dbReference type="EMBL" id="OKRB01000117">
    <property type="protein sequence ID" value="SPE27142.1"/>
    <property type="molecule type" value="Genomic_DNA"/>
</dbReference>
<protein>
    <submittedName>
        <fullName evidence="1">Uncharacterized protein</fullName>
    </submittedName>
</protein>
<organism evidence="1 2">
    <name type="scientific">Candidatus Sulfuritelmatomonas gaucii</name>
    <dbReference type="NCBI Taxonomy" id="2043161"/>
    <lineage>
        <taxon>Bacteria</taxon>
        <taxon>Pseudomonadati</taxon>
        <taxon>Acidobacteriota</taxon>
        <taxon>Terriglobia</taxon>
        <taxon>Terriglobales</taxon>
        <taxon>Acidobacteriaceae</taxon>
        <taxon>Candidatus Sulfuritelmatomonas</taxon>
    </lineage>
</organism>
<dbReference type="Proteomes" id="UP000239735">
    <property type="component" value="Unassembled WGS sequence"/>
</dbReference>
<dbReference type="AlphaFoldDB" id="A0A2N9LV77"/>
<accession>A0A2N9LV77</accession>
<evidence type="ECO:0000313" key="2">
    <source>
        <dbReference type="Proteomes" id="UP000239735"/>
    </source>
</evidence>